<dbReference type="Proteomes" id="UP000515163">
    <property type="component" value="Unplaced"/>
</dbReference>
<dbReference type="OrthoDB" id="5982561at2759"/>
<dbReference type="InParanoid" id="A0A6P8HR76"/>
<dbReference type="KEGG" id="aten:116294193"/>
<dbReference type="InterPro" id="IPR012337">
    <property type="entry name" value="RNaseH-like_sf"/>
</dbReference>
<dbReference type="InterPro" id="IPR008042">
    <property type="entry name" value="Retrotrans_Pao"/>
</dbReference>
<organism evidence="2 3">
    <name type="scientific">Actinia tenebrosa</name>
    <name type="common">Australian red waratah sea anemone</name>
    <dbReference type="NCBI Taxonomy" id="6105"/>
    <lineage>
        <taxon>Eukaryota</taxon>
        <taxon>Metazoa</taxon>
        <taxon>Cnidaria</taxon>
        <taxon>Anthozoa</taxon>
        <taxon>Hexacorallia</taxon>
        <taxon>Actiniaria</taxon>
        <taxon>Actiniidae</taxon>
        <taxon>Actinia</taxon>
    </lineage>
</organism>
<sequence>MDDSMDSTSDDHTGIELYRQLSELWERAGMHARKWLSNSPKVLEQIPVDDRASEVDLDQGHLPSVKTLGVLWVAEEDMFTYKAHPPGKEFKFTKRNFLKSIATLFDPLGFLAPYTVRAKIILQEMWTTGIDWDEQMKEEQAKKARQWFQELESLQCVRVPRCLKPNFDEVISTSLHSFADASTAAYGAVVYARSEYKNGIVTVRMVASKSKVAPLTAMSIGRLELMGAVLGLRLSMSIAKALDIDPSLTTYWSDSMNVLWWIHRPSRVFKSFVANRIGEIQSSSNPNQWRYVPTDDNPADFVTRGLTVPELAEKISWWEGPSYLKEKPSDWPINKIPHASASDTEVRKTKRCQLDTCDKRGRTMVVIKGEDEPRLEPKRFSSWLRLTRIQAWIYRFLNNCLLPSSKRTRDELTVEEIQDAENRIIKAAQKRAFEAEYSALSSGKPLPITSKLLTLKPRLDDDGVMRSDGRLENAEYLPYDVKYPIILPRKEWVTRLIVRWFHQQGNHTAGTNQTLAMLSSRFWVMQGREEIRECEGECYECRRRKAKAAQQIMAPLPKIRLKMPLRAFARTAVDFGGPFITIQGRGQRRAKRYLCLFTCLTSRAVHLEIAFGLDTDSFLNAFYRMASRRGLPEEMISDNGTNFVGGDRELRELVEKLDKNKIASSIANRGVKWHFNPPLAPHFGGVHETMIKAAKRAICGILGNADVTDEELMTAFTGAEGLINSRPLTYQSANPADNVPLTPNHFLHGQVGGKFAPESVDETDFNLRKRWRRVQELVRHFWNRWMREWLPKLNARKKWFKQGKDLKVGNTVLVISPDTPRGQWPLGRITETILGKDGHVRVAKVRIGQKIFERPISRLCPLECEIDD</sequence>
<dbReference type="AlphaFoldDB" id="A0A6P8HR76"/>
<evidence type="ECO:0000313" key="3">
    <source>
        <dbReference type="RefSeq" id="XP_031557603.1"/>
    </source>
</evidence>
<proteinExistence type="predicted"/>
<accession>A0A6P8HR76</accession>
<dbReference type="PROSITE" id="PS50994">
    <property type="entry name" value="INTEGRASE"/>
    <property type="match status" value="1"/>
</dbReference>
<dbReference type="GeneID" id="116294193"/>
<dbReference type="SUPFAM" id="SSF53098">
    <property type="entry name" value="Ribonuclease H-like"/>
    <property type="match status" value="1"/>
</dbReference>
<dbReference type="GO" id="GO:0003676">
    <property type="term" value="F:nucleic acid binding"/>
    <property type="evidence" value="ECO:0007669"/>
    <property type="project" value="InterPro"/>
</dbReference>
<dbReference type="Gene3D" id="3.30.420.10">
    <property type="entry name" value="Ribonuclease H-like superfamily/Ribonuclease H"/>
    <property type="match status" value="1"/>
</dbReference>
<dbReference type="PANTHER" id="PTHR47331">
    <property type="entry name" value="PHD-TYPE DOMAIN-CONTAINING PROTEIN"/>
    <property type="match status" value="1"/>
</dbReference>
<name>A0A6P8HR76_ACTTE</name>
<protein>
    <submittedName>
        <fullName evidence="3">Uncharacterized protein LOC116294193</fullName>
    </submittedName>
</protein>
<dbReference type="RefSeq" id="XP_031557603.1">
    <property type="nucleotide sequence ID" value="XM_031701743.1"/>
</dbReference>
<dbReference type="GO" id="GO:0015074">
    <property type="term" value="P:DNA integration"/>
    <property type="evidence" value="ECO:0007669"/>
    <property type="project" value="InterPro"/>
</dbReference>
<feature type="domain" description="Integrase catalytic" evidence="1">
    <location>
        <begin position="560"/>
        <end position="751"/>
    </location>
</feature>
<evidence type="ECO:0000259" key="1">
    <source>
        <dbReference type="PROSITE" id="PS50994"/>
    </source>
</evidence>
<dbReference type="Pfam" id="PF18701">
    <property type="entry name" value="DUF5641"/>
    <property type="match status" value="1"/>
</dbReference>
<dbReference type="InterPro" id="IPR040676">
    <property type="entry name" value="DUF5641"/>
</dbReference>
<dbReference type="InterPro" id="IPR036397">
    <property type="entry name" value="RNaseH_sf"/>
</dbReference>
<evidence type="ECO:0000313" key="2">
    <source>
        <dbReference type="Proteomes" id="UP000515163"/>
    </source>
</evidence>
<dbReference type="InterPro" id="IPR001584">
    <property type="entry name" value="Integrase_cat-core"/>
</dbReference>
<gene>
    <name evidence="3" type="primary">LOC116294193</name>
</gene>
<reference evidence="3" key="1">
    <citation type="submission" date="2025-08" db="UniProtKB">
        <authorList>
            <consortium name="RefSeq"/>
        </authorList>
    </citation>
    <scope>IDENTIFICATION</scope>
    <source>
        <tissue evidence="3">Tentacle</tissue>
    </source>
</reference>
<keyword evidence="2" id="KW-1185">Reference proteome</keyword>
<dbReference type="Pfam" id="PF05380">
    <property type="entry name" value="Peptidase_A17"/>
    <property type="match status" value="1"/>
</dbReference>